<protein>
    <recommendedName>
        <fullName evidence="6">23S rRNA (guanosine-2'-O-)-methyltransferase RlmB</fullName>
        <ecNumber evidence="6">2.1.1.185</ecNumber>
    </recommendedName>
    <alternativeName>
        <fullName evidence="6">23S rRNA (guanosine2251 2'-O)-methyltransferase</fullName>
    </alternativeName>
    <alternativeName>
        <fullName evidence="6">23S rRNA Gm2251 2'-O-methyltransferase</fullName>
    </alternativeName>
</protein>
<comment type="similarity">
    <text evidence="6">Belongs to the class IV-like SAM-binding methyltransferase superfamily. RNA methyltransferase TrmH family. RlmB subfamily.</text>
</comment>
<dbReference type="HOGENOM" id="CLU_021322_0_1_6"/>
<dbReference type="FunFam" id="3.40.1280.10:FF:000008">
    <property type="entry name" value="Group 3 RNA methyltransferase TrmH"/>
    <property type="match status" value="1"/>
</dbReference>
<gene>
    <name evidence="8" type="primary">rlmB [H]</name>
    <name evidence="6" type="synonym">rlmB</name>
    <name evidence="8" type="ordered locus">TVNIR_3261</name>
</gene>
<dbReference type="InterPro" id="IPR001537">
    <property type="entry name" value="SpoU_MeTrfase"/>
</dbReference>
<dbReference type="SUPFAM" id="SSF55315">
    <property type="entry name" value="L30e-like"/>
    <property type="match status" value="1"/>
</dbReference>
<dbReference type="Proteomes" id="UP000010809">
    <property type="component" value="Chromosome"/>
</dbReference>
<evidence type="ECO:0000256" key="4">
    <source>
        <dbReference type="ARBA" id="ARBA00022679"/>
    </source>
</evidence>
<dbReference type="GO" id="GO:0003723">
    <property type="term" value="F:RNA binding"/>
    <property type="evidence" value="ECO:0007669"/>
    <property type="project" value="InterPro"/>
</dbReference>
<dbReference type="eggNOG" id="COG0566">
    <property type="taxonomic scope" value="Bacteria"/>
</dbReference>
<dbReference type="Gene3D" id="3.30.1330.30">
    <property type="match status" value="1"/>
</dbReference>
<evidence type="ECO:0000256" key="6">
    <source>
        <dbReference type="HAMAP-Rule" id="MF_01887"/>
    </source>
</evidence>
<feature type="domain" description="RNA 2-O ribose methyltransferase substrate binding" evidence="7">
    <location>
        <begin position="6"/>
        <end position="82"/>
    </location>
</feature>
<dbReference type="Pfam" id="PF00588">
    <property type="entry name" value="SpoU_methylase"/>
    <property type="match status" value="1"/>
</dbReference>
<organism evidence="8 9">
    <name type="scientific">Thioalkalivibrio nitratireducens (strain DSM 14787 / UNIQEM 213 / ALEN2)</name>
    <dbReference type="NCBI Taxonomy" id="1255043"/>
    <lineage>
        <taxon>Bacteria</taxon>
        <taxon>Pseudomonadati</taxon>
        <taxon>Pseudomonadota</taxon>
        <taxon>Gammaproteobacteria</taxon>
        <taxon>Chromatiales</taxon>
        <taxon>Ectothiorhodospiraceae</taxon>
        <taxon>Thioalkalivibrio</taxon>
    </lineage>
</organism>
<dbReference type="InterPro" id="IPR004441">
    <property type="entry name" value="rRNA_MeTrfase_TrmH"/>
</dbReference>
<evidence type="ECO:0000256" key="2">
    <source>
        <dbReference type="ARBA" id="ARBA00022552"/>
    </source>
</evidence>
<dbReference type="AlphaFoldDB" id="L0E0U5"/>
<evidence type="ECO:0000256" key="5">
    <source>
        <dbReference type="ARBA" id="ARBA00022691"/>
    </source>
</evidence>
<dbReference type="OrthoDB" id="9785673at2"/>
<evidence type="ECO:0000256" key="1">
    <source>
        <dbReference type="ARBA" id="ARBA00022490"/>
    </source>
</evidence>
<keyword evidence="5 6" id="KW-0949">S-adenosyl-L-methionine</keyword>
<dbReference type="STRING" id="1255043.TVNIR_3261"/>
<dbReference type="InterPro" id="IPR013123">
    <property type="entry name" value="SpoU_subst-bd"/>
</dbReference>
<keyword evidence="9" id="KW-1185">Reference proteome</keyword>
<sequence>MNTPEVVGGLHAVEALLSHGAERVKRIQVAAGAADARVAAVATRARALGISVERVQRERLERAAGGLRHQGVLAWVKPRDRATEVDLADRVAAGATLLLALDGVTDPHNLGACLRSADAAGAAAVIVPRDRSAQLTPAAAKAASGAAETVPVVAVANLARTLRQLRDQGFWVVGLAGDTGGTLYDLDLTVPTVLVLGAEGEGLRRLTREHCDHLAAIPMLGTVGSLNVSVATGIALFEAVRQRQAAIRRGRAQ</sequence>
<keyword evidence="2 6" id="KW-0698">rRNA processing</keyword>
<comment type="function">
    <text evidence="6">Specifically methylates the ribose of guanosine 2251 in 23S rRNA.</text>
</comment>
<dbReference type="GO" id="GO:0070039">
    <property type="term" value="F:rRNA (guanosine-2'-O-)-methyltransferase activity"/>
    <property type="evidence" value="ECO:0007669"/>
    <property type="project" value="UniProtKB-UniRule"/>
</dbReference>
<dbReference type="HAMAP" id="MF_01887">
    <property type="entry name" value="23SrRNA_methyltr_B"/>
    <property type="match status" value="1"/>
</dbReference>
<dbReference type="PANTHER" id="PTHR46429">
    <property type="entry name" value="23S RRNA (GUANOSINE-2'-O-)-METHYLTRANSFERASE RLMB"/>
    <property type="match status" value="1"/>
</dbReference>
<dbReference type="PANTHER" id="PTHR46429:SF1">
    <property type="entry name" value="23S RRNA (GUANOSINE-2'-O-)-METHYLTRANSFERASE RLMB"/>
    <property type="match status" value="1"/>
</dbReference>
<comment type="subcellular location">
    <subcellularLocation>
        <location evidence="6">Cytoplasm</location>
    </subcellularLocation>
</comment>
<dbReference type="InterPro" id="IPR029028">
    <property type="entry name" value="Alpha/beta_knot_MTases"/>
</dbReference>
<evidence type="ECO:0000256" key="3">
    <source>
        <dbReference type="ARBA" id="ARBA00022603"/>
    </source>
</evidence>
<dbReference type="Gene3D" id="3.40.1280.10">
    <property type="match status" value="1"/>
</dbReference>
<dbReference type="InterPro" id="IPR029064">
    <property type="entry name" value="Ribosomal_eL30-like_sf"/>
</dbReference>
<proteinExistence type="inferred from homology"/>
<name>L0E0U5_THIND</name>
<keyword evidence="4 6" id="KW-0808">Transferase</keyword>
<feature type="binding site" evidence="6">
    <location>
        <position position="197"/>
    </location>
    <ligand>
        <name>S-adenosyl-L-methionine</name>
        <dbReference type="ChEBI" id="CHEBI:59789"/>
    </ligand>
</feature>
<dbReference type="PATRIC" id="fig|1255043.3.peg.3290"/>
<reference evidence="8" key="1">
    <citation type="submission" date="2015-12" db="EMBL/GenBank/DDBJ databases">
        <authorList>
            <person name="Tikhonova T.V."/>
            <person name="Pavlov A.R."/>
            <person name="Beletsky A.V."/>
            <person name="Mardanov A.V."/>
            <person name="Sorokin D.Y."/>
            <person name="Ravin N.V."/>
            <person name="Popov V.O."/>
        </authorList>
    </citation>
    <scope>NUCLEOTIDE SEQUENCE</scope>
    <source>
        <strain evidence="8">DSM 14787</strain>
    </source>
</reference>
<dbReference type="KEGG" id="tni:TVNIR_3261"/>
<feature type="binding site" evidence="6">
    <location>
        <position position="217"/>
    </location>
    <ligand>
        <name>S-adenosyl-L-methionine</name>
        <dbReference type="ChEBI" id="CHEBI:59789"/>
    </ligand>
</feature>
<dbReference type="GO" id="GO:0005829">
    <property type="term" value="C:cytosol"/>
    <property type="evidence" value="ECO:0007669"/>
    <property type="project" value="TreeGrafter"/>
</dbReference>
<dbReference type="InterPro" id="IPR024915">
    <property type="entry name" value="23S_rRNA_MeTrfase_RlmB"/>
</dbReference>
<feature type="binding site" evidence="6">
    <location>
        <position position="226"/>
    </location>
    <ligand>
        <name>S-adenosyl-L-methionine</name>
        <dbReference type="ChEBI" id="CHEBI:59789"/>
    </ligand>
</feature>
<dbReference type="CDD" id="cd18103">
    <property type="entry name" value="SpoU-like_RlmB"/>
    <property type="match status" value="1"/>
</dbReference>
<accession>L0E0U5</accession>
<keyword evidence="1 6" id="KW-0963">Cytoplasm</keyword>
<dbReference type="EMBL" id="CP003989">
    <property type="protein sequence ID" value="AGA34898.1"/>
    <property type="molecule type" value="Genomic_DNA"/>
</dbReference>
<keyword evidence="3 6" id="KW-0489">Methyltransferase</keyword>
<dbReference type="SMART" id="SM00967">
    <property type="entry name" value="SpoU_sub_bind"/>
    <property type="match status" value="1"/>
</dbReference>
<dbReference type="RefSeq" id="WP_015260003.1">
    <property type="nucleotide sequence ID" value="NC_019902.2"/>
</dbReference>
<dbReference type="EC" id="2.1.1.185" evidence="6"/>
<evidence type="ECO:0000313" key="9">
    <source>
        <dbReference type="Proteomes" id="UP000010809"/>
    </source>
</evidence>
<dbReference type="InterPro" id="IPR029026">
    <property type="entry name" value="tRNA_m1G_MTases_N"/>
</dbReference>
<evidence type="ECO:0000313" key="8">
    <source>
        <dbReference type="EMBL" id="AGA34898.1"/>
    </source>
</evidence>
<dbReference type="NCBIfam" id="TIGR00186">
    <property type="entry name" value="rRNA_methyl_3"/>
    <property type="match status" value="1"/>
</dbReference>
<dbReference type="Pfam" id="PF08032">
    <property type="entry name" value="SpoU_sub_bind"/>
    <property type="match status" value="1"/>
</dbReference>
<comment type="catalytic activity">
    <reaction evidence="6">
        <text>guanosine(2251) in 23S rRNA + S-adenosyl-L-methionine = 2'-O-methylguanosine(2251) in 23S rRNA + S-adenosyl-L-homocysteine + H(+)</text>
        <dbReference type="Rhea" id="RHEA:24140"/>
        <dbReference type="Rhea" id="RHEA-COMP:10239"/>
        <dbReference type="Rhea" id="RHEA-COMP:10241"/>
        <dbReference type="ChEBI" id="CHEBI:15378"/>
        <dbReference type="ChEBI" id="CHEBI:57856"/>
        <dbReference type="ChEBI" id="CHEBI:59789"/>
        <dbReference type="ChEBI" id="CHEBI:74269"/>
        <dbReference type="ChEBI" id="CHEBI:74445"/>
        <dbReference type="EC" id="2.1.1.185"/>
    </reaction>
</comment>
<dbReference type="SUPFAM" id="SSF75217">
    <property type="entry name" value="alpha/beta knot"/>
    <property type="match status" value="1"/>
</dbReference>
<evidence type="ECO:0000259" key="7">
    <source>
        <dbReference type="SMART" id="SM00967"/>
    </source>
</evidence>